<dbReference type="AlphaFoldDB" id="A0A3G1B5F5"/>
<dbReference type="FunFam" id="3.40.50.620:FF:000106">
    <property type="entry name" value="Glutamine-dependent NAD(+) synthetase"/>
    <property type="match status" value="1"/>
</dbReference>
<comment type="similarity">
    <text evidence="1 8 9">Belongs to the NAD synthetase family.</text>
</comment>
<evidence type="ECO:0000256" key="5">
    <source>
        <dbReference type="ARBA" id="ARBA00022840"/>
    </source>
</evidence>
<dbReference type="PANTHER" id="PTHR23090:SF9">
    <property type="entry name" value="GLUTAMINE-DEPENDENT NAD(+) SYNTHETASE"/>
    <property type="match status" value="1"/>
</dbReference>
<dbReference type="GO" id="GO:0005524">
    <property type="term" value="F:ATP binding"/>
    <property type="evidence" value="ECO:0007669"/>
    <property type="project" value="UniProtKB-UniRule"/>
</dbReference>
<comment type="pathway">
    <text evidence="8">Cofactor biosynthesis; NAD(+) biosynthesis; NAD(+) from deamido-NAD(+) (ammonia route): step 1/1.</text>
</comment>
<feature type="binding site" evidence="8">
    <location>
        <position position="192"/>
    </location>
    <ligand>
        <name>ATP</name>
        <dbReference type="ChEBI" id="CHEBI:30616"/>
    </ligand>
</feature>
<evidence type="ECO:0000256" key="7">
    <source>
        <dbReference type="ARBA" id="ARBA00023027"/>
    </source>
</evidence>
<evidence type="ECO:0000256" key="6">
    <source>
        <dbReference type="ARBA" id="ARBA00022842"/>
    </source>
</evidence>
<evidence type="ECO:0000256" key="8">
    <source>
        <dbReference type="HAMAP-Rule" id="MF_00193"/>
    </source>
</evidence>
<dbReference type="InterPro" id="IPR022310">
    <property type="entry name" value="NAD/GMP_synthase"/>
</dbReference>
<dbReference type="GO" id="GO:0005737">
    <property type="term" value="C:cytoplasm"/>
    <property type="evidence" value="ECO:0007669"/>
    <property type="project" value="InterPro"/>
</dbReference>
<dbReference type="Gene3D" id="3.40.50.620">
    <property type="entry name" value="HUPs"/>
    <property type="match status" value="1"/>
</dbReference>
<keyword evidence="4 8" id="KW-0547">Nucleotide-binding</keyword>
<dbReference type="PANTHER" id="PTHR23090">
    <property type="entry name" value="NH 3 /GLUTAMINE-DEPENDENT NAD + SYNTHETASE"/>
    <property type="match status" value="1"/>
</dbReference>
<dbReference type="InterPro" id="IPR003694">
    <property type="entry name" value="NAD_synthase"/>
</dbReference>
<evidence type="ECO:0000256" key="10">
    <source>
        <dbReference type="RuleBase" id="RU003812"/>
    </source>
</evidence>
<keyword evidence="3 8" id="KW-0479">Metal-binding</keyword>
<dbReference type="OrthoDB" id="39312at2157"/>
<feature type="binding site" evidence="8">
    <location>
        <position position="170"/>
    </location>
    <ligand>
        <name>ATP</name>
        <dbReference type="ChEBI" id="CHEBI:30616"/>
    </ligand>
</feature>
<feature type="binding site" evidence="8">
    <location>
        <position position="46"/>
    </location>
    <ligand>
        <name>Mg(2+)</name>
        <dbReference type="ChEBI" id="CHEBI:18420"/>
    </ligand>
</feature>
<protein>
    <recommendedName>
        <fullName evidence="8 10">NH(3)-dependent NAD(+) synthetase</fullName>
        <ecNumber evidence="8 10">6.3.1.5</ecNumber>
    </recommendedName>
</protein>
<dbReference type="GO" id="GO:0004359">
    <property type="term" value="F:glutaminase activity"/>
    <property type="evidence" value="ECO:0007669"/>
    <property type="project" value="InterPro"/>
</dbReference>
<feature type="binding site" description="in other chain" evidence="8">
    <location>
        <position position="121"/>
    </location>
    <ligand>
        <name>deamido-NAD(+)</name>
        <dbReference type="ChEBI" id="CHEBI:58437"/>
        <note>ligand shared between two neighboring subunits</note>
    </ligand>
</feature>
<dbReference type="EMBL" id="CP011097">
    <property type="protein sequence ID" value="AJZ75233.1"/>
    <property type="molecule type" value="Genomic_DNA"/>
</dbReference>
<keyword evidence="2 8" id="KW-0436">Ligase</keyword>
<proteinExistence type="inferred from homology"/>
<dbReference type="InterPro" id="IPR022926">
    <property type="entry name" value="NH(3)-dep_NAD(+)_synth"/>
</dbReference>
<dbReference type="EC" id="6.3.1.5" evidence="8 10"/>
<dbReference type="GO" id="GO:0009435">
    <property type="term" value="P:NAD+ biosynthetic process"/>
    <property type="evidence" value="ECO:0007669"/>
    <property type="project" value="UniProtKB-UniRule"/>
</dbReference>
<dbReference type="NCBIfam" id="TIGR00552">
    <property type="entry name" value="nadE"/>
    <property type="match status" value="1"/>
</dbReference>
<feature type="binding site" evidence="8">
    <location>
        <begin position="40"/>
        <end position="47"/>
    </location>
    <ligand>
        <name>ATP</name>
        <dbReference type="ChEBI" id="CHEBI:30616"/>
    </ligand>
</feature>
<dbReference type="GO" id="GO:0046872">
    <property type="term" value="F:metal ion binding"/>
    <property type="evidence" value="ECO:0007669"/>
    <property type="project" value="UniProtKB-KW"/>
</dbReference>
<sequence length="260" mass="29318">MNPDILSSITKQDYSQIQKNIESFLKEQLSKTNTKGFVFGLSGGIDSAVIAHICANSFKDNSLAIIMPDSKVSPKDETEDALHLVDSLHLNYKLIDINLIHSQFANTIEPDQRSLGNLRARIRANILYYYANLSNYLVIGSSDKSEYMIGYFTKFGDGSADILPIASLYKTQVRELAKHLRIKDSIIAKKSSPHLWQGHLAEEELGIPYETIDVILHCTVDKSMSPDEAAKTTQIPIEKIQKIHQMYKNSQHKRIMPPKL</sequence>
<evidence type="ECO:0000256" key="2">
    <source>
        <dbReference type="ARBA" id="ARBA00022598"/>
    </source>
</evidence>
<evidence type="ECO:0000256" key="1">
    <source>
        <dbReference type="ARBA" id="ARBA00005859"/>
    </source>
</evidence>
<evidence type="ECO:0000313" key="12">
    <source>
        <dbReference type="EMBL" id="AJZ75233.1"/>
    </source>
</evidence>
<dbReference type="UniPathway" id="UPA00253">
    <property type="reaction ID" value="UER00333"/>
</dbReference>
<comment type="caution">
    <text evidence="8">Lacks conserved residue(s) required for the propagation of feature annotation.</text>
</comment>
<evidence type="ECO:0000259" key="11">
    <source>
        <dbReference type="Pfam" id="PF02540"/>
    </source>
</evidence>
<dbReference type="NCBIfam" id="NF010587">
    <property type="entry name" value="PRK13980.1"/>
    <property type="match status" value="1"/>
</dbReference>
<feature type="binding site" evidence="8">
    <location>
        <position position="146"/>
    </location>
    <ligand>
        <name>Mg(2+)</name>
        <dbReference type="ChEBI" id="CHEBI:18420"/>
    </ligand>
</feature>
<dbReference type="Proteomes" id="UP000266745">
    <property type="component" value="Chromosome"/>
</dbReference>
<keyword evidence="5 8" id="KW-0067">ATP-binding</keyword>
<evidence type="ECO:0000256" key="3">
    <source>
        <dbReference type="ARBA" id="ARBA00022723"/>
    </source>
</evidence>
<dbReference type="GO" id="GO:0008795">
    <property type="term" value="F:NAD+ synthase activity"/>
    <property type="evidence" value="ECO:0007669"/>
    <property type="project" value="UniProtKB-UniRule"/>
</dbReference>
<feature type="domain" description="NAD/GMP synthase" evidence="11">
    <location>
        <begin position="19"/>
        <end position="257"/>
    </location>
</feature>
<dbReference type="HAMAP" id="MF_00193">
    <property type="entry name" value="NadE_ammonia_dep"/>
    <property type="match status" value="1"/>
</dbReference>
<dbReference type="Pfam" id="PF02540">
    <property type="entry name" value="NAD_synthase"/>
    <property type="match status" value="1"/>
</dbReference>
<dbReference type="CDD" id="cd00553">
    <property type="entry name" value="NAD_synthase"/>
    <property type="match status" value="1"/>
</dbReference>
<feature type="binding site" description="in other chain" evidence="8">
    <location>
        <position position="154"/>
    </location>
    <ligand>
        <name>deamido-NAD(+)</name>
        <dbReference type="ChEBI" id="CHEBI:58437"/>
        <note>ligand shared between two neighboring subunits</note>
    </ligand>
</feature>
<dbReference type="InterPro" id="IPR014729">
    <property type="entry name" value="Rossmann-like_a/b/a_fold"/>
</dbReference>
<dbReference type="GO" id="GO:0003952">
    <property type="term" value="F:NAD+ synthase (glutamine-hydrolyzing) activity"/>
    <property type="evidence" value="ECO:0007669"/>
    <property type="project" value="InterPro"/>
</dbReference>
<keyword evidence="7 8" id="KW-0520">NAD</keyword>
<dbReference type="STRING" id="1603555.SU86_001230"/>
<accession>A0A3G1B5F5</accession>
<keyword evidence="13" id="KW-1185">Reference proteome</keyword>
<evidence type="ECO:0000256" key="9">
    <source>
        <dbReference type="RuleBase" id="RU003811"/>
    </source>
</evidence>
<dbReference type="GeneID" id="24875001"/>
<feature type="binding site" description="in other chain" evidence="8">
    <location>
        <begin position="252"/>
        <end position="253"/>
    </location>
    <ligand>
        <name>deamido-NAD(+)</name>
        <dbReference type="ChEBI" id="CHEBI:58437"/>
        <note>ligand shared between two neighboring subunits</note>
    </ligand>
</feature>
<evidence type="ECO:0000256" key="4">
    <source>
        <dbReference type="ARBA" id="ARBA00022741"/>
    </source>
</evidence>
<reference evidence="12 13" key="1">
    <citation type="journal article" date="2016" name="Sci. Rep.">
        <title>A novel ammonia-oxidizing archaeon from wastewater treatment plant: Its enrichment, physiological and genomic characteristics.</title>
        <authorList>
            <person name="Li Y."/>
            <person name="Ding K."/>
            <person name="Wen X."/>
            <person name="Zhang B."/>
            <person name="Shen B."/>
            <person name="Yang Y."/>
        </authorList>
    </citation>
    <scope>NUCLEOTIDE SEQUENCE [LARGE SCALE GENOMIC DNA]</scope>
    <source>
        <strain evidence="12 13">SAT1</strain>
    </source>
</reference>
<gene>
    <name evidence="8" type="primary">nadE</name>
    <name evidence="12" type="ORF">SU86_001230</name>
</gene>
<dbReference type="KEGG" id="tah:SU86_001230"/>
<keyword evidence="6 8" id="KW-0460">Magnesium</keyword>
<comment type="catalytic activity">
    <reaction evidence="8 10">
        <text>deamido-NAD(+) + NH4(+) + ATP = AMP + diphosphate + NAD(+) + H(+)</text>
        <dbReference type="Rhea" id="RHEA:21188"/>
        <dbReference type="ChEBI" id="CHEBI:15378"/>
        <dbReference type="ChEBI" id="CHEBI:28938"/>
        <dbReference type="ChEBI" id="CHEBI:30616"/>
        <dbReference type="ChEBI" id="CHEBI:33019"/>
        <dbReference type="ChEBI" id="CHEBI:57540"/>
        <dbReference type="ChEBI" id="CHEBI:58437"/>
        <dbReference type="ChEBI" id="CHEBI:456215"/>
        <dbReference type="EC" id="6.3.1.5"/>
    </reaction>
</comment>
<feature type="binding site" evidence="8">
    <location>
        <position position="161"/>
    </location>
    <ligand>
        <name>deamido-NAD(+)</name>
        <dbReference type="ChEBI" id="CHEBI:58437"/>
        <note>ligand shared between two neighboring subunits</note>
    </ligand>
</feature>
<organism evidence="12 13">
    <name type="scientific">Candidatus Nitrosotenuis cloacae</name>
    <dbReference type="NCBI Taxonomy" id="1603555"/>
    <lineage>
        <taxon>Archaea</taxon>
        <taxon>Nitrososphaerota</taxon>
        <taxon>Candidatus Nitrosotenuis</taxon>
    </lineage>
</organism>
<name>A0A3G1B5F5_9ARCH</name>
<comment type="subunit">
    <text evidence="8">Homodimer.</text>
</comment>
<comment type="function">
    <text evidence="8">Catalyzes the ATP-dependent amidation of deamido-NAD to form NAD. Uses ammonia as a nitrogen source.</text>
</comment>
<dbReference type="SUPFAM" id="SSF52402">
    <property type="entry name" value="Adenine nucleotide alpha hydrolases-like"/>
    <property type="match status" value="1"/>
</dbReference>
<evidence type="ECO:0000313" key="13">
    <source>
        <dbReference type="Proteomes" id="UP000266745"/>
    </source>
</evidence>
<dbReference type="RefSeq" id="WP_048187714.1">
    <property type="nucleotide sequence ID" value="NZ_CP011097.1"/>
</dbReference>